<proteinExistence type="predicted"/>
<keyword evidence="2" id="KW-1185">Reference proteome</keyword>
<protein>
    <submittedName>
        <fullName evidence="1">Uncharacterized protein</fullName>
    </submittedName>
</protein>
<evidence type="ECO:0000313" key="1">
    <source>
        <dbReference type="EMBL" id="MPC51610.1"/>
    </source>
</evidence>
<dbReference type="EMBL" id="VSRR010010292">
    <property type="protein sequence ID" value="MPC51610.1"/>
    <property type="molecule type" value="Genomic_DNA"/>
</dbReference>
<dbReference type="Proteomes" id="UP000324222">
    <property type="component" value="Unassembled WGS sequence"/>
</dbReference>
<accession>A0A5B7FV20</accession>
<dbReference type="AlphaFoldDB" id="A0A5B7FV20"/>
<evidence type="ECO:0000313" key="2">
    <source>
        <dbReference type="Proteomes" id="UP000324222"/>
    </source>
</evidence>
<comment type="caution">
    <text evidence="1">The sequence shown here is derived from an EMBL/GenBank/DDBJ whole genome shotgun (WGS) entry which is preliminary data.</text>
</comment>
<organism evidence="1 2">
    <name type="scientific">Portunus trituberculatus</name>
    <name type="common">Swimming crab</name>
    <name type="synonym">Neptunus trituberculatus</name>
    <dbReference type="NCBI Taxonomy" id="210409"/>
    <lineage>
        <taxon>Eukaryota</taxon>
        <taxon>Metazoa</taxon>
        <taxon>Ecdysozoa</taxon>
        <taxon>Arthropoda</taxon>
        <taxon>Crustacea</taxon>
        <taxon>Multicrustacea</taxon>
        <taxon>Malacostraca</taxon>
        <taxon>Eumalacostraca</taxon>
        <taxon>Eucarida</taxon>
        <taxon>Decapoda</taxon>
        <taxon>Pleocyemata</taxon>
        <taxon>Brachyura</taxon>
        <taxon>Eubrachyura</taxon>
        <taxon>Portunoidea</taxon>
        <taxon>Portunidae</taxon>
        <taxon>Portuninae</taxon>
        <taxon>Portunus</taxon>
    </lineage>
</organism>
<gene>
    <name evidence="1" type="ORF">E2C01_045459</name>
</gene>
<reference evidence="1 2" key="1">
    <citation type="submission" date="2019-05" db="EMBL/GenBank/DDBJ databases">
        <title>Another draft genome of Portunus trituberculatus and its Hox gene families provides insights of decapod evolution.</title>
        <authorList>
            <person name="Jeong J.-H."/>
            <person name="Song I."/>
            <person name="Kim S."/>
            <person name="Choi T."/>
            <person name="Kim D."/>
            <person name="Ryu S."/>
            <person name="Kim W."/>
        </authorList>
    </citation>
    <scope>NUCLEOTIDE SEQUENCE [LARGE SCALE GENOMIC DNA]</scope>
    <source>
        <tissue evidence="1">Muscle</tissue>
    </source>
</reference>
<name>A0A5B7FV20_PORTR</name>
<sequence>MSKSYKLQLPSRFLASDNGQAVAGGRSAAAIRRHL</sequence>